<proteinExistence type="predicted"/>
<dbReference type="HOGENOM" id="CLU_2394115_0_0_4"/>
<dbReference type="STRING" id="758793.BRPE64_ACDS22730"/>
<evidence type="ECO:0000313" key="2">
    <source>
        <dbReference type="Proteomes" id="UP000013966"/>
    </source>
</evidence>
<reference evidence="1 2" key="2">
    <citation type="journal article" date="2018" name="Int. J. Syst. Evol. Microbiol.">
        <title>Burkholderia insecticola sp. nov., a gut symbiotic bacterium of the bean bug Riptortus pedestris.</title>
        <authorList>
            <person name="Takeshita K."/>
            <person name="Tamaki H."/>
            <person name="Ohbayashi T."/>
            <person name="Meng X.-Y."/>
            <person name="Sone T."/>
            <person name="Mitani Y."/>
            <person name="Peeters C."/>
            <person name="Kikuchi Y."/>
            <person name="Vandamme P."/>
        </authorList>
    </citation>
    <scope>NUCLEOTIDE SEQUENCE [LARGE SCALE GENOMIC DNA]</scope>
    <source>
        <strain evidence="1">RPE64</strain>
    </source>
</reference>
<protein>
    <submittedName>
        <fullName evidence="1">Uncharacterized protein</fullName>
    </submittedName>
</protein>
<organism evidence="1 2">
    <name type="scientific">Caballeronia insecticola</name>
    <dbReference type="NCBI Taxonomy" id="758793"/>
    <lineage>
        <taxon>Bacteria</taxon>
        <taxon>Pseudomonadati</taxon>
        <taxon>Pseudomonadota</taxon>
        <taxon>Betaproteobacteria</taxon>
        <taxon>Burkholderiales</taxon>
        <taxon>Burkholderiaceae</taxon>
        <taxon>Caballeronia</taxon>
    </lineage>
</organism>
<accession>R4WZS6</accession>
<dbReference type="EMBL" id="AP013058">
    <property type="protein sequence ID" value="BAN24027.1"/>
    <property type="molecule type" value="Genomic_DNA"/>
</dbReference>
<keyword evidence="2" id="KW-1185">Reference proteome</keyword>
<evidence type="ECO:0000313" key="1">
    <source>
        <dbReference type="EMBL" id="BAN24027.1"/>
    </source>
</evidence>
<dbReference type="Proteomes" id="UP000013966">
    <property type="component" value="Chromosome 1"/>
</dbReference>
<reference evidence="1 2" key="1">
    <citation type="journal article" date="2013" name="Genome Announc.">
        <title>Complete Genome Sequence of Burkholderia sp. Strain RPE64, Bacterial Symbiont of the Bean Bug Riptortus pedestris.</title>
        <authorList>
            <person name="Shibata T.F."/>
            <person name="Maeda T."/>
            <person name="Nikoh N."/>
            <person name="Yamaguchi K."/>
            <person name="Oshima K."/>
            <person name="Hattori M."/>
            <person name="Nishiyama T."/>
            <person name="Hasebe M."/>
            <person name="Fukatsu T."/>
            <person name="Kikuchi Y."/>
            <person name="Shigenobu S."/>
        </authorList>
    </citation>
    <scope>NUCLEOTIDE SEQUENCE [LARGE SCALE GENOMIC DNA]</scope>
</reference>
<name>R4WZS6_9BURK</name>
<dbReference type="AlphaFoldDB" id="R4WZS6"/>
<dbReference type="KEGG" id="buo:BRPE64_ACDS22730"/>
<sequence length="93" mass="9977">MLPSRPRVALQSEGSFQKSCKNNGFLSILAESAAAGRVMTFIDSKFSAAPGFVQRPIKPSKLDLSRPGWACMSALKFRPGASICMIRGKPACT</sequence>
<gene>
    <name evidence="1" type="ORF">BRPE64_ACDS22730</name>
</gene>